<dbReference type="InterPro" id="IPR000515">
    <property type="entry name" value="MetI-like"/>
</dbReference>
<reference evidence="10" key="1">
    <citation type="journal article" date="2021" name="mSystems">
        <title>Bacteria and Archaea Synergistically Convert Glycine Betaine to Biogenic Methane in the Formosa Cold Seep of the South China Sea.</title>
        <authorList>
            <person name="Li L."/>
            <person name="Zhang W."/>
            <person name="Zhang S."/>
            <person name="Song L."/>
            <person name="Sun Q."/>
            <person name="Zhang H."/>
            <person name="Xiang H."/>
            <person name="Dong X."/>
        </authorList>
    </citation>
    <scope>NUCLEOTIDE SEQUENCE</scope>
    <source>
        <strain evidence="10">ZWT</strain>
    </source>
</reference>
<protein>
    <submittedName>
        <fullName evidence="10">Amino acid ABC transporter permease</fullName>
    </submittedName>
</protein>
<evidence type="ECO:0000259" key="9">
    <source>
        <dbReference type="PROSITE" id="PS50928"/>
    </source>
</evidence>
<dbReference type="PANTHER" id="PTHR30614">
    <property type="entry name" value="MEMBRANE COMPONENT OF AMINO ACID ABC TRANSPORTER"/>
    <property type="match status" value="1"/>
</dbReference>
<feature type="transmembrane region" description="Helical" evidence="8">
    <location>
        <begin position="50"/>
        <end position="74"/>
    </location>
</feature>
<keyword evidence="3" id="KW-1003">Cell membrane</keyword>
<comment type="caution">
    <text evidence="10">The sequence shown here is derived from an EMBL/GenBank/DDBJ whole genome shotgun (WGS) entry which is preliminary data.</text>
</comment>
<reference evidence="10" key="2">
    <citation type="submission" date="2021-04" db="EMBL/GenBank/DDBJ databases">
        <authorList>
            <person name="Dong X."/>
        </authorList>
    </citation>
    <scope>NUCLEOTIDE SEQUENCE</scope>
    <source>
        <strain evidence="10">ZWT</strain>
    </source>
</reference>
<dbReference type="Gene3D" id="1.10.3720.10">
    <property type="entry name" value="MetI-like"/>
    <property type="match status" value="1"/>
</dbReference>
<dbReference type="InterPro" id="IPR010065">
    <property type="entry name" value="AA_ABC_transptr_permease_3TM"/>
</dbReference>
<dbReference type="InterPro" id="IPR043429">
    <property type="entry name" value="ArtM/GltK/GlnP/TcyL/YhdX-like"/>
</dbReference>
<feature type="domain" description="ABC transmembrane type-1" evidence="9">
    <location>
        <begin position="15"/>
        <end position="203"/>
    </location>
</feature>
<evidence type="ECO:0000256" key="7">
    <source>
        <dbReference type="ARBA" id="ARBA00023136"/>
    </source>
</evidence>
<evidence type="ECO:0000313" key="11">
    <source>
        <dbReference type="Proteomes" id="UP001056429"/>
    </source>
</evidence>
<evidence type="ECO:0000256" key="2">
    <source>
        <dbReference type="ARBA" id="ARBA00022448"/>
    </source>
</evidence>
<dbReference type="Pfam" id="PF00528">
    <property type="entry name" value="BPD_transp_1"/>
    <property type="match status" value="1"/>
</dbReference>
<proteinExistence type="inferred from homology"/>
<dbReference type="AlphaFoldDB" id="A0A9J6NYB9"/>
<feature type="transmembrane region" description="Helical" evidence="8">
    <location>
        <begin position="12"/>
        <end position="38"/>
    </location>
</feature>
<evidence type="ECO:0000256" key="6">
    <source>
        <dbReference type="ARBA" id="ARBA00022989"/>
    </source>
</evidence>
<dbReference type="PROSITE" id="PS50928">
    <property type="entry name" value="ABC_TM1"/>
    <property type="match status" value="1"/>
</dbReference>
<comment type="similarity">
    <text evidence="8">Belongs to the binding-protein-dependent transport system permease family.</text>
</comment>
<keyword evidence="11" id="KW-1185">Reference proteome</keyword>
<keyword evidence="6 8" id="KW-1133">Transmembrane helix</keyword>
<dbReference type="CDD" id="cd06261">
    <property type="entry name" value="TM_PBP2"/>
    <property type="match status" value="1"/>
</dbReference>
<dbReference type="GO" id="GO:0022857">
    <property type="term" value="F:transmembrane transporter activity"/>
    <property type="evidence" value="ECO:0007669"/>
    <property type="project" value="InterPro"/>
</dbReference>
<name>A0A9J6NYB9_9CLOT</name>
<keyword evidence="7 8" id="KW-0472">Membrane</keyword>
<dbReference type="InterPro" id="IPR035906">
    <property type="entry name" value="MetI-like_sf"/>
</dbReference>
<comment type="subcellular location">
    <subcellularLocation>
        <location evidence="1 8">Cell membrane</location>
        <topology evidence="1 8">Multi-pass membrane protein</topology>
    </subcellularLocation>
</comment>
<gene>
    <name evidence="10" type="ORF">KDK92_07180</name>
</gene>
<dbReference type="PANTHER" id="PTHR30614:SF0">
    <property type="entry name" value="L-CYSTINE TRANSPORT SYSTEM PERMEASE PROTEIN TCYL"/>
    <property type="match status" value="1"/>
</dbReference>
<dbReference type="FunFam" id="1.10.3720.10:FF:000006">
    <property type="entry name" value="Glutamate/aspartate ABC transporter, permease protein GltK"/>
    <property type="match status" value="1"/>
</dbReference>
<keyword evidence="4 8" id="KW-0812">Transmembrane</keyword>
<dbReference type="SUPFAM" id="SSF161098">
    <property type="entry name" value="MetI-like"/>
    <property type="match status" value="1"/>
</dbReference>
<evidence type="ECO:0000256" key="3">
    <source>
        <dbReference type="ARBA" id="ARBA00022475"/>
    </source>
</evidence>
<evidence type="ECO:0000256" key="4">
    <source>
        <dbReference type="ARBA" id="ARBA00022692"/>
    </source>
</evidence>
<dbReference type="Proteomes" id="UP001056429">
    <property type="component" value="Unassembled WGS sequence"/>
</dbReference>
<keyword evidence="5" id="KW-0029">Amino-acid transport</keyword>
<organism evidence="10 11">
    <name type="scientific">Oceanirhabdus seepicola</name>
    <dbReference type="NCBI Taxonomy" id="2828781"/>
    <lineage>
        <taxon>Bacteria</taxon>
        <taxon>Bacillati</taxon>
        <taxon>Bacillota</taxon>
        <taxon>Clostridia</taxon>
        <taxon>Eubacteriales</taxon>
        <taxon>Clostridiaceae</taxon>
        <taxon>Oceanirhabdus</taxon>
    </lineage>
</organism>
<dbReference type="GO" id="GO:0006865">
    <property type="term" value="P:amino acid transport"/>
    <property type="evidence" value="ECO:0007669"/>
    <property type="project" value="UniProtKB-KW"/>
</dbReference>
<dbReference type="NCBIfam" id="TIGR01726">
    <property type="entry name" value="HEQRo_perm_3TM"/>
    <property type="match status" value="1"/>
</dbReference>
<evidence type="ECO:0000256" key="8">
    <source>
        <dbReference type="RuleBase" id="RU363032"/>
    </source>
</evidence>
<evidence type="ECO:0000256" key="5">
    <source>
        <dbReference type="ARBA" id="ARBA00022970"/>
    </source>
</evidence>
<dbReference type="RefSeq" id="WP_250858512.1">
    <property type="nucleotide sequence ID" value="NZ_JAGSOJ010000001.1"/>
</dbReference>
<feature type="transmembrane region" description="Helical" evidence="8">
    <location>
        <begin position="181"/>
        <end position="202"/>
    </location>
</feature>
<sequence length="211" mass="23504">MNELMEMVKYIISGATITFSIFFSTLVISFPIGVIGALGKIKGNILVRKLLNIYTWVFRGSPLLLQIIFAYYGLGVMGIKFTPFQAALIAYSLNYGAYITEIIRGGINSVDKGQFEGFKVLGMTYFQGMRRVILPQAIRKALPSLCNEVINLIKDTAMVSVIGLGDILRNSKEIVTREFTIVPLIIAVGIYLCISSVIIHLMKKLEEKYAF</sequence>
<dbReference type="EMBL" id="JAGSOJ010000001">
    <property type="protein sequence ID" value="MCM1989519.1"/>
    <property type="molecule type" value="Genomic_DNA"/>
</dbReference>
<accession>A0A9J6NYB9</accession>
<evidence type="ECO:0000313" key="10">
    <source>
        <dbReference type="EMBL" id="MCM1989519.1"/>
    </source>
</evidence>
<evidence type="ECO:0000256" key="1">
    <source>
        <dbReference type="ARBA" id="ARBA00004651"/>
    </source>
</evidence>
<keyword evidence="2 8" id="KW-0813">Transport</keyword>
<dbReference type="GO" id="GO:0043190">
    <property type="term" value="C:ATP-binding cassette (ABC) transporter complex"/>
    <property type="evidence" value="ECO:0007669"/>
    <property type="project" value="InterPro"/>
</dbReference>